<dbReference type="Gene3D" id="2.130.10.30">
    <property type="entry name" value="Regulator of chromosome condensation 1/beta-lactamase-inhibitor protein II"/>
    <property type="match status" value="2"/>
</dbReference>
<dbReference type="InterPro" id="IPR009091">
    <property type="entry name" value="RCC1/BLIP-II"/>
</dbReference>
<accession>A0A1R2CAU4</accession>
<dbReference type="InterPro" id="IPR051210">
    <property type="entry name" value="Ub_ligase/GEF_domain"/>
</dbReference>
<evidence type="ECO:0000313" key="3">
    <source>
        <dbReference type="EMBL" id="OMJ86134.1"/>
    </source>
</evidence>
<dbReference type="EMBL" id="MPUH01000215">
    <property type="protein sequence ID" value="OMJ86134.1"/>
    <property type="molecule type" value="Genomic_DNA"/>
</dbReference>
<organism evidence="3 4">
    <name type="scientific">Stentor coeruleus</name>
    <dbReference type="NCBI Taxonomy" id="5963"/>
    <lineage>
        <taxon>Eukaryota</taxon>
        <taxon>Sar</taxon>
        <taxon>Alveolata</taxon>
        <taxon>Ciliophora</taxon>
        <taxon>Postciliodesmatophora</taxon>
        <taxon>Heterotrichea</taxon>
        <taxon>Heterotrichida</taxon>
        <taxon>Stentoridae</taxon>
        <taxon>Stentor</taxon>
    </lineage>
</organism>
<feature type="repeat" description="RCC1" evidence="2">
    <location>
        <begin position="442"/>
        <end position="503"/>
    </location>
</feature>
<keyword evidence="4" id="KW-1185">Reference proteome</keyword>
<evidence type="ECO:0000256" key="2">
    <source>
        <dbReference type="PROSITE-ProRule" id="PRU00235"/>
    </source>
</evidence>
<dbReference type="PRINTS" id="PR00633">
    <property type="entry name" value="RCCNDNSATION"/>
</dbReference>
<dbReference type="PANTHER" id="PTHR22870:SF408">
    <property type="entry name" value="OS09G0560450 PROTEIN"/>
    <property type="match status" value="1"/>
</dbReference>
<evidence type="ECO:0000313" key="4">
    <source>
        <dbReference type="Proteomes" id="UP000187209"/>
    </source>
</evidence>
<reference evidence="3 4" key="1">
    <citation type="submission" date="2016-11" db="EMBL/GenBank/DDBJ databases">
        <title>The macronuclear genome of Stentor coeruleus: a giant cell with tiny introns.</title>
        <authorList>
            <person name="Slabodnick M."/>
            <person name="Ruby J.G."/>
            <person name="Reiff S.B."/>
            <person name="Swart E.C."/>
            <person name="Gosai S."/>
            <person name="Prabakaran S."/>
            <person name="Witkowska E."/>
            <person name="Larue G.E."/>
            <person name="Fisher S."/>
            <person name="Freeman R.M."/>
            <person name="Gunawardena J."/>
            <person name="Chu W."/>
            <person name="Stover N.A."/>
            <person name="Gregory B.D."/>
            <person name="Nowacki M."/>
            <person name="Derisi J."/>
            <person name="Roy S.W."/>
            <person name="Marshall W.F."/>
            <person name="Sood P."/>
        </authorList>
    </citation>
    <scope>NUCLEOTIDE SEQUENCE [LARGE SCALE GENOMIC DNA]</scope>
    <source>
        <strain evidence="3">WM001</strain>
    </source>
</reference>
<keyword evidence="1" id="KW-0677">Repeat</keyword>
<feature type="repeat" description="RCC1" evidence="2">
    <location>
        <begin position="560"/>
        <end position="612"/>
    </location>
</feature>
<dbReference type="OrthoDB" id="360151at2759"/>
<protein>
    <submittedName>
        <fullName evidence="3">Uncharacterized protein</fullName>
    </submittedName>
</protein>
<name>A0A1R2CAU4_9CILI</name>
<sequence>MNSKDSQQGDVLPEMYEVTRGENYHGLKVASKNFLSLSKDPLYLFPLLDTQNIDSEPNAFISSHSLTYTHNINISSTLSVLHAQSPFGKFKDFPDICCFNLSNEAPVNSFATSEDMFFFETNRGESITGFLDLPKMPQRSVTPSQELSISNLDSFEKNAIINIHRNFMVKAQDNVYRSITPDHSSVSETPAERHMVSKVLDDNLNLSKISRASIYEEINENWGSVISPRPSEVDERFLTTLVFDRLRSTDITDDGLSMIEEGTAQAIRDFIPFESTASKNLLLTSKSRNEIEHPNPYSPILRKMVICESEELSEPKLEIIASACFVGFKAALSLEYSNVEAVNKAKIDCHRDLFTTKSLFSERIVGTLSKNDVIYLSCGFEHCSLVTSAGKVMTWGYGASGCLGHGNTLSLAIPTMIGDLQNEYVHYLECGGYHTVAITCKNEVFVWGRGDVHQLGLHYRQLCKDEMGYVALKPTKLIFFTARGINPKFCACGESHTLILDSEGKVYAFGWGQEGQLGLPMSLLTQQKRTSEITQIVSLTTKVVKISAGCLFSAALNEKGEVWVWGNGSQGQLGLTPSIKKTEEPVKVVGISEEFIVDIVCGENNMICMSVNCKVFGWGQGKAGIYSSQEKSVPVGTDMICSYPKLLAETDISHHFVVQKSRRKVLSSQEYRGIISVYKKQRNCN</sequence>
<proteinExistence type="predicted"/>
<dbReference type="PANTHER" id="PTHR22870">
    <property type="entry name" value="REGULATOR OF CHROMOSOME CONDENSATION"/>
    <property type="match status" value="1"/>
</dbReference>
<feature type="repeat" description="RCC1" evidence="2">
    <location>
        <begin position="504"/>
        <end position="559"/>
    </location>
</feature>
<dbReference type="AlphaFoldDB" id="A0A1R2CAU4"/>
<dbReference type="SUPFAM" id="SSF50985">
    <property type="entry name" value="RCC1/BLIP-II"/>
    <property type="match status" value="1"/>
</dbReference>
<dbReference type="InterPro" id="IPR000408">
    <property type="entry name" value="Reg_chr_condens"/>
</dbReference>
<feature type="repeat" description="RCC1" evidence="2">
    <location>
        <begin position="390"/>
        <end position="441"/>
    </location>
</feature>
<dbReference type="Pfam" id="PF00415">
    <property type="entry name" value="RCC1"/>
    <property type="match status" value="4"/>
</dbReference>
<gene>
    <name evidence="3" type="ORF">SteCoe_12409</name>
</gene>
<comment type="caution">
    <text evidence="3">The sequence shown here is derived from an EMBL/GenBank/DDBJ whole genome shotgun (WGS) entry which is preliminary data.</text>
</comment>
<dbReference type="Proteomes" id="UP000187209">
    <property type="component" value="Unassembled WGS sequence"/>
</dbReference>
<dbReference type="PROSITE" id="PS50012">
    <property type="entry name" value="RCC1_3"/>
    <property type="match status" value="4"/>
</dbReference>
<evidence type="ECO:0000256" key="1">
    <source>
        <dbReference type="ARBA" id="ARBA00022737"/>
    </source>
</evidence>